<feature type="transmembrane region" description="Helical" evidence="1">
    <location>
        <begin position="610"/>
        <end position="634"/>
    </location>
</feature>
<feature type="transmembrane region" description="Helical" evidence="1">
    <location>
        <begin position="271"/>
        <end position="289"/>
    </location>
</feature>
<feature type="transmembrane region" description="Helical" evidence="1">
    <location>
        <begin position="145"/>
        <end position="166"/>
    </location>
</feature>
<feature type="transmembrane region" description="Helical" evidence="1">
    <location>
        <begin position="404"/>
        <end position="423"/>
    </location>
</feature>
<dbReference type="Pfam" id="PF01757">
    <property type="entry name" value="Acyl_transf_3"/>
    <property type="match status" value="1"/>
</dbReference>
<feature type="transmembrane region" description="Helical" evidence="1">
    <location>
        <begin position="819"/>
        <end position="836"/>
    </location>
</feature>
<feature type="transmembrane region" description="Helical" evidence="1">
    <location>
        <begin position="697"/>
        <end position="714"/>
    </location>
</feature>
<dbReference type="EMBL" id="JASMQC010000052">
    <property type="protein sequence ID" value="KAK1929088.1"/>
    <property type="molecule type" value="Genomic_DNA"/>
</dbReference>
<feature type="transmembrane region" description="Helical" evidence="1">
    <location>
        <begin position="848"/>
        <end position="867"/>
    </location>
</feature>
<feature type="transmembrane region" description="Helical" evidence="1">
    <location>
        <begin position="243"/>
        <end position="264"/>
    </location>
</feature>
<dbReference type="AlphaFoldDB" id="A0AAD9FZE0"/>
<proteinExistence type="predicted"/>
<dbReference type="Proteomes" id="UP001259832">
    <property type="component" value="Unassembled WGS sequence"/>
</dbReference>
<gene>
    <name evidence="3" type="ORF">P3T76_015381</name>
</gene>
<feature type="transmembrane region" description="Helical" evidence="1">
    <location>
        <begin position="882"/>
        <end position="900"/>
    </location>
</feature>
<dbReference type="InterPro" id="IPR050879">
    <property type="entry name" value="Acyltransferase_3"/>
</dbReference>
<feature type="transmembrane region" description="Helical" evidence="1">
    <location>
        <begin position="372"/>
        <end position="397"/>
    </location>
</feature>
<dbReference type="InterPro" id="IPR002656">
    <property type="entry name" value="Acyl_transf_3_dom"/>
</dbReference>
<comment type="caution">
    <text evidence="3">The sequence shown here is derived from an EMBL/GenBank/DDBJ whole genome shotgun (WGS) entry which is preliminary data.</text>
</comment>
<feature type="domain" description="Acyltransferase 3" evidence="2">
    <location>
        <begin position="118"/>
        <end position="447"/>
    </location>
</feature>
<evidence type="ECO:0000256" key="1">
    <source>
        <dbReference type="SAM" id="Phobius"/>
    </source>
</evidence>
<feature type="transmembrane region" description="Helical" evidence="1">
    <location>
        <begin position="745"/>
        <end position="765"/>
    </location>
</feature>
<dbReference type="GO" id="GO:0016747">
    <property type="term" value="F:acyltransferase activity, transferring groups other than amino-acyl groups"/>
    <property type="evidence" value="ECO:0007669"/>
    <property type="project" value="InterPro"/>
</dbReference>
<dbReference type="PANTHER" id="PTHR23028:SF53">
    <property type="entry name" value="ACYL_TRANSF_3 DOMAIN-CONTAINING PROTEIN"/>
    <property type="match status" value="1"/>
</dbReference>
<accession>A0AAD9FZE0</accession>
<feature type="transmembrane region" description="Helical" evidence="1">
    <location>
        <begin position="301"/>
        <end position="318"/>
    </location>
</feature>
<feature type="transmembrane region" description="Helical" evidence="1">
    <location>
        <begin position="786"/>
        <end position="807"/>
    </location>
</feature>
<reference evidence="3" key="1">
    <citation type="submission" date="2023-08" db="EMBL/GenBank/DDBJ databases">
        <title>Reference Genome Resource for the Citrus Pathogen Phytophthora citrophthora.</title>
        <authorList>
            <person name="Moller H."/>
            <person name="Coetzee B."/>
            <person name="Rose L.J."/>
            <person name="Van Niekerk J.M."/>
        </authorList>
    </citation>
    <scope>NUCLEOTIDE SEQUENCE</scope>
    <source>
        <strain evidence="3">STE-U-9442</strain>
    </source>
</reference>
<feature type="transmembrane region" description="Helical" evidence="1">
    <location>
        <begin position="339"/>
        <end position="360"/>
    </location>
</feature>
<keyword evidence="4" id="KW-1185">Reference proteome</keyword>
<keyword evidence="1" id="KW-0472">Membrane</keyword>
<dbReference type="PANTHER" id="PTHR23028">
    <property type="entry name" value="ACETYLTRANSFERASE"/>
    <property type="match status" value="1"/>
</dbReference>
<feature type="transmembrane region" description="Helical" evidence="1">
    <location>
        <begin position="646"/>
        <end position="668"/>
    </location>
</feature>
<feature type="transmembrane region" description="Helical" evidence="1">
    <location>
        <begin position="435"/>
        <end position="453"/>
    </location>
</feature>
<dbReference type="GO" id="GO:0000271">
    <property type="term" value="P:polysaccharide biosynthetic process"/>
    <property type="evidence" value="ECO:0007669"/>
    <property type="project" value="TreeGrafter"/>
</dbReference>
<sequence length="974" mass="110311">MSEDSTSVTQNSAIPLLNQVGRICQEYQHGCSSRGGPLSRVSCVRRGFQPVSLPPSSSANDMLRNAKPAEVDAPADVALTVQDTPESQSLMQHNGDKNDQEPVNKDTAKAVAPTTKVLFLDGVRGLAALMVCTSHSKEYMTDIDLGAIAVDAFFVLSSFLLTWLFMKKSMRLLAQGASFRKWGFTLADYFSKRFCRVYPLFALTSVFLWLLPAEAKKRYYLIQKPEDFDLFKVLTFSFDYRYFVFWTLPLEIAYYFFIPVFVLGVLALRRFWFVPFVPAYYWVFTEGWYQFRTSHMELRPHFPTFVAGSMAAVIFVKIDTWIKATGFEFRKWQVFTIRVVEYITIAVFLSITFHGLFFHWVHDNPAPKEKGFSFISVPLTILFVIEMILPSCVSGIFEWSVLRYWGKISFSVYLLHSFVLYAHAVGSQPNWYDKVFSRFAFILLLSTISYHLVEYPSQLLSQRITNALLEQEKKGSGGLSTCLGGWTSPGRVLANRLAWAQEAKSSGTLKNVVQKIRSSSMSLGNVKPHESTAKQGAHTHLAIVQQPSNSFINPEQVLSNMLRAHAPTDDAVSTQIDEVAVNVQVAEDKQPLLAQDEQDKEKKPVKAKKAAVAAAPATKVLFLDGVRGLAAMLVVTQHSHEYMQDLNLGAVAVDSFFVLSSFLLTWLFMKKSIRMLNQGAGLRKWAFALADYFSKRFCRVYPLFALTCVALWIMDDEDKKRYFLIAYYWVITQGWSEYRTSHTVLQPHIPTFLAGSMAAVLFVKLDTWIKASGFQFRLIHKLILRAIEFTALAVFLSIAFRGLFFIWVHENTAPKSPGFPFISVLVTTVFVCEMLLPSSLSSMFEWSFLRYWGKISFSVYLLHSFVLYNKSVSSQTNYYCRLFSRFGLLCMLATASYHLVEYPSQLLAQRITKALNEQETKGSGGMAVFWGEPSKMLADRLSSVQEAKASGKWMQMLGLKNSTPVKEQPHESAA</sequence>
<dbReference type="GO" id="GO:0016020">
    <property type="term" value="C:membrane"/>
    <property type="evidence" value="ECO:0007669"/>
    <property type="project" value="TreeGrafter"/>
</dbReference>
<protein>
    <submittedName>
        <fullName evidence="3">Protein 2 in picA locus</fullName>
    </submittedName>
</protein>
<feature type="transmembrane region" description="Helical" evidence="1">
    <location>
        <begin position="194"/>
        <end position="211"/>
    </location>
</feature>
<evidence type="ECO:0000313" key="4">
    <source>
        <dbReference type="Proteomes" id="UP001259832"/>
    </source>
</evidence>
<keyword evidence="1" id="KW-1133">Transmembrane helix</keyword>
<name>A0AAD9FZE0_9STRA</name>
<keyword evidence="1" id="KW-0812">Transmembrane</keyword>
<evidence type="ECO:0000313" key="3">
    <source>
        <dbReference type="EMBL" id="KAK1929088.1"/>
    </source>
</evidence>
<evidence type="ECO:0000259" key="2">
    <source>
        <dbReference type="Pfam" id="PF01757"/>
    </source>
</evidence>
<organism evidence="3 4">
    <name type="scientific">Phytophthora citrophthora</name>
    <dbReference type="NCBI Taxonomy" id="4793"/>
    <lineage>
        <taxon>Eukaryota</taxon>
        <taxon>Sar</taxon>
        <taxon>Stramenopiles</taxon>
        <taxon>Oomycota</taxon>
        <taxon>Peronosporomycetes</taxon>
        <taxon>Peronosporales</taxon>
        <taxon>Peronosporaceae</taxon>
        <taxon>Phytophthora</taxon>
    </lineage>
</organism>